<keyword evidence="2" id="KW-0732">Signal</keyword>
<feature type="signal peptide" evidence="2">
    <location>
        <begin position="1"/>
        <end position="25"/>
    </location>
</feature>
<protein>
    <submittedName>
        <fullName evidence="3">BatD family protein</fullName>
    </submittedName>
</protein>
<evidence type="ECO:0000313" key="3">
    <source>
        <dbReference type="EMBL" id="MBN8743362.1"/>
    </source>
</evidence>
<name>A0A8I1SUR2_THIA3</name>
<accession>A0A8I1SUR2</accession>
<evidence type="ECO:0000256" key="1">
    <source>
        <dbReference type="SAM" id="Phobius"/>
    </source>
</evidence>
<dbReference type="RefSeq" id="WP_276728041.1">
    <property type="nucleotide sequence ID" value="NZ_JAFKMR010000011.1"/>
</dbReference>
<keyword evidence="1" id="KW-0472">Membrane</keyword>
<evidence type="ECO:0000313" key="4">
    <source>
        <dbReference type="Proteomes" id="UP000664800"/>
    </source>
</evidence>
<dbReference type="EMBL" id="JAFKMR010000011">
    <property type="protein sequence ID" value="MBN8743362.1"/>
    <property type="molecule type" value="Genomic_DNA"/>
</dbReference>
<organism evidence="3 4">
    <name type="scientific">Thiomonas arsenitoxydans (strain DSM 22701 / CIP 110005 / 3As)</name>
    <dbReference type="NCBI Taxonomy" id="426114"/>
    <lineage>
        <taxon>Bacteria</taxon>
        <taxon>Pseudomonadati</taxon>
        <taxon>Pseudomonadota</taxon>
        <taxon>Betaproteobacteria</taxon>
        <taxon>Burkholderiales</taxon>
        <taxon>Thiomonas</taxon>
    </lineage>
</organism>
<comment type="caution">
    <text evidence="3">The sequence shown here is derived from an EMBL/GenBank/DDBJ whole genome shotgun (WGS) entry which is preliminary data.</text>
</comment>
<feature type="transmembrane region" description="Helical" evidence="1">
    <location>
        <begin position="368"/>
        <end position="395"/>
    </location>
</feature>
<gene>
    <name evidence="3" type="ORF">J0I24_03555</name>
</gene>
<proteinExistence type="predicted"/>
<keyword evidence="1" id="KW-1133">Transmembrane helix</keyword>
<evidence type="ECO:0000256" key="2">
    <source>
        <dbReference type="SAM" id="SignalP"/>
    </source>
</evidence>
<reference evidence="3" key="1">
    <citation type="submission" date="2021-02" db="EMBL/GenBank/DDBJ databases">
        <title>Thiocyanate and organic carbon inputs drive convergent selection for specific autotrophic Afipia and Thiobacillus strains within complex microbiomes.</title>
        <authorList>
            <person name="Huddy R.J."/>
            <person name="Sachdeva R."/>
            <person name="Kadzinga F."/>
            <person name="Kantor R.S."/>
            <person name="Harrison S.T.L."/>
            <person name="Banfield J.F."/>
        </authorList>
    </citation>
    <scope>NUCLEOTIDE SEQUENCE</scope>
    <source>
        <strain evidence="3">SCN18_13_7_16_R3_B_64_19</strain>
    </source>
</reference>
<sequence>MTLARPLAALALSLGLLAAARPAAAQASLQCRTEPAAAVLGHPLHWTLIARDLAAPLPSFTPAQFAPDWLLTDQQGASGSTDGHSEQTATLTLYPLRSGRLPLPAVQVGSARCPAQTLDVAAAANGEAPLQWRTRMTPARPYALQALRVELWVIGVGNLAWTTPQPRSAQAQIAPLADSVRSEVIDGAPQLVQVFAWRVLPLQAGEVNVDFGLLRAHAFGSLRVYAPPPLRFTARALPQWWSADGLIGAPQLQLLSAPAKLPLGDTTAWRLRLSAPGLDRAQVLRVANRWDAALPAHFGPADVQVTRAQESSAEAGDTWDITLYLRPQTAGRLQAPALRLDYFDPRTELPASARWMPPLLTVIDARPLHLAIGLGGAAALLLLLFALRAVGCWACRSWRERRALQAVRQATDAAALKQAWLALPPRRGLPRAATLAQWLSDAALPPAHPLHLLAERLQRHLYGLHAMPDFPALRRAIHAALAARRRSD</sequence>
<keyword evidence="1" id="KW-0812">Transmembrane</keyword>
<dbReference type="AlphaFoldDB" id="A0A8I1SUR2"/>
<dbReference type="Proteomes" id="UP000664800">
    <property type="component" value="Unassembled WGS sequence"/>
</dbReference>
<feature type="chain" id="PRO_5034900870" evidence="2">
    <location>
        <begin position="26"/>
        <end position="488"/>
    </location>
</feature>